<evidence type="ECO:0000256" key="1">
    <source>
        <dbReference type="SAM" id="MobiDB-lite"/>
    </source>
</evidence>
<protein>
    <submittedName>
        <fullName evidence="2">10206_t:CDS:1</fullName>
    </submittedName>
</protein>
<dbReference type="EMBL" id="CAJVQA010004667">
    <property type="protein sequence ID" value="CAG8603815.1"/>
    <property type="molecule type" value="Genomic_DNA"/>
</dbReference>
<sequence>MGKKSPSHRTTIQERNIIWMITSPDPTPLSFFQYSFPTHRVRAIQRYYQILNLALSETDDPEVLYKLKKMKRTVNEARILFDWETWMQQKSAILVHRSVCNTNVHIHEEINKTSFSFESGEDEETNESEDDVKDNNEDHENEYGKSEDVEEDQRVKVDKDSFVQEFEKIPESSKLKLKSGRLVEDILFDYVKDRDYEQLKIEELFSDEEWAELTKDNLGIPQVPLNIAKEIARYGNKNLEQLRKTVMESYLPSDVSYDNDQHSDLEWIQMAIRTIVHLYENGNSPLQRNQYEYWYTIVLFGTCIDMLFRDSKLGTDVKRSDVPSYASSNRKNRNKRTYRKLVGRKIDGIIYLIEELYEMGAIEGARSYAGIHDKKYLDEYFKLPKSLRDMLADLMKALNYNSMRTAKVQVFGIIHLGLRVQFSRLWSAGGSIAIFKKDHPLYELPHNFSNDKFMQFLKFLVSTYQYKMILKNNIQVLHERKDNEDTLLDELLNVGRQQTPPTNTTVNYFADCFRTPRKVRRKKA</sequence>
<feature type="compositionally biased region" description="Acidic residues" evidence="1">
    <location>
        <begin position="119"/>
        <end position="132"/>
    </location>
</feature>
<evidence type="ECO:0000313" key="2">
    <source>
        <dbReference type="EMBL" id="CAG8603815.1"/>
    </source>
</evidence>
<feature type="compositionally biased region" description="Basic and acidic residues" evidence="1">
    <location>
        <begin position="133"/>
        <end position="154"/>
    </location>
</feature>
<evidence type="ECO:0000313" key="3">
    <source>
        <dbReference type="Proteomes" id="UP000789759"/>
    </source>
</evidence>
<feature type="region of interest" description="Disordered" evidence="1">
    <location>
        <begin position="115"/>
        <end position="154"/>
    </location>
</feature>
<comment type="caution">
    <text evidence="2">The sequence shown here is derived from an EMBL/GenBank/DDBJ whole genome shotgun (WGS) entry which is preliminary data.</text>
</comment>
<reference evidence="2" key="1">
    <citation type="submission" date="2021-06" db="EMBL/GenBank/DDBJ databases">
        <authorList>
            <person name="Kallberg Y."/>
            <person name="Tangrot J."/>
            <person name="Rosling A."/>
        </authorList>
    </citation>
    <scope>NUCLEOTIDE SEQUENCE</scope>
    <source>
        <strain evidence="2">FL966</strain>
    </source>
</reference>
<gene>
    <name evidence="2" type="ORF">CPELLU_LOCUS7121</name>
</gene>
<proteinExistence type="predicted"/>
<keyword evidence="3" id="KW-1185">Reference proteome</keyword>
<accession>A0A9N9CJB0</accession>
<dbReference type="Proteomes" id="UP000789759">
    <property type="component" value="Unassembled WGS sequence"/>
</dbReference>
<organism evidence="2 3">
    <name type="scientific">Cetraspora pellucida</name>
    <dbReference type="NCBI Taxonomy" id="1433469"/>
    <lineage>
        <taxon>Eukaryota</taxon>
        <taxon>Fungi</taxon>
        <taxon>Fungi incertae sedis</taxon>
        <taxon>Mucoromycota</taxon>
        <taxon>Glomeromycotina</taxon>
        <taxon>Glomeromycetes</taxon>
        <taxon>Diversisporales</taxon>
        <taxon>Gigasporaceae</taxon>
        <taxon>Cetraspora</taxon>
    </lineage>
</organism>
<dbReference type="OrthoDB" id="2443848at2759"/>
<dbReference type="AlphaFoldDB" id="A0A9N9CJB0"/>
<name>A0A9N9CJB0_9GLOM</name>